<evidence type="ECO:0000256" key="8">
    <source>
        <dbReference type="ARBA" id="ARBA00023024"/>
    </source>
</evidence>
<evidence type="ECO:0000259" key="14">
    <source>
        <dbReference type="PROSITE" id="PS51910"/>
    </source>
</evidence>
<dbReference type="PANTHER" id="PTHR11177:SF317">
    <property type="entry name" value="CHITINASE 12-RELATED"/>
    <property type="match status" value="1"/>
</dbReference>
<dbReference type="SUPFAM" id="SSF54556">
    <property type="entry name" value="Chitinase insertion domain"/>
    <property type="match status" value="1"/>
</dbReference>
<dbReference type="InterPro" id="IPR011583">
    <property type="entry name" value="Chitinase_II/V-like_cat"/>
</dbReference>
<dbReference type="SUPFAM" id="SSF51445">
    <property type="entry name" value="(Trans)glycosidases"/>
    <property type="match status" value="1"/>
</dbReference>
<evidence type="ECO:0000256" key="4">
    <source>
        <dbReference type="ARBA" id="ARBA00012729"/>
    </source>
</evidence>
<evidence type="ECO:0000256" key="10">
    <source>
        <dbReference type="ARBA" id="ARBA00023295"/>
    </source>
</evidence>
<protein>
    <recommendedName>
        <fullName evidence="4">chitinase</fullName>
        <ecNumber evidence="4">3.2.1.14</ecNumber>
    </recommendedName>
</protein>
<organism evidence="15 16">
    <name type="scientific">Purpureocillium lilacinum</name>
    <name type="common">Paecilomyces lilacinus</name>
    <dbReference type="NCBI Taxonomy" id="33203"/>
    <lineage>
        <taxon>Eukaryota</taxon>
        <taxon>Fungi</taxon>
        <taxon>Dikarya</taxon>
        <taxon>Ascomycota</taxon>
        <taxon>Pezizomycotina</taxon>
        <taxon>Sordariomycetes</taxon>
        <taxon>Hypocreomycetidae</taxon>
        <taxon>Hypocreales</taxon>
        <taxon>Ophiocordycipitaceae</taxon>
        <taxon>Purpureocillium</taxon>
    </lineage>
</organism>
<dbReference type="AlphaFoldDB" id="A0A2U3DPY9"/>
<dbReference type="SMART" id="SM00636">
    <property type="entry name" value="Glyco_18"/>
    <property type="match status" value="1"/>
</dbReference>
<keyword evidence="7 12" id="KW-0378">Hydrolase</keyword>
<sequence length="443" mass="48549">MRRYLVRCLTALGLLQAASIASGTASPEGGVKNILSKRTGGSANGVYFVNWYAQNGTDTGKLVNVIRGIYGRNFQPADLPVRDISHVFYAFLNVRTDGTIFSGDTYADVEKHYSNDSWNDVGNNAYGCVKQMYLLKKANRNLKIMLSVGGWTWSTNFPAAAGSDATRKTFAKSAVNIMKDWGFDGIDIDWEYPADGTEAANFVLLLQAVRDELDAYAAQYANGHHFQLSIAAPTGPDHYKKLHLADMGKFLDYVNLMAYDFAGGWGNCSGHNANLYQNLQNPNATPFDADSAVKFYMKEGIPAEKLVLGMPIYGRSFQGTTGIGQPYSGVGSGSWENGIWDYKVLPKAGSTLMYDDIAKAYYTYDTSAKELISYDPPDMVKKKVTYLKGLGLGGSMFWEASSDKKGADSLIGTSSSSLGQVDSTQNYLHYPNSQYDNIRKGLQ</sequence>
<evidence type="ECO:0000256" key="5">
    <source>
        <dbReference type="ARBA" id="ARBA00022525"/>
    </source>
</evidence>
<keyword evidence="6 13" id="KW-0732">Signal</keyword>
<dbReference type="GO" id="GO:0008061">
    <property type="term" value="F:chitin binding"/>
    <property type="evidence" value="ECO:0007669"/>
    <property type="project" value="InterPro"/>
</dbReference>
<dbReference type="Gene3D" id="3.20.20.80">
    <property type="entry name" value="Glycosidases"/>
    <property type="match status" value="1"/>
</dbReference>
<evidence type="ECO:0000256" key="6">
    <source>
        <dbReference type="ARBA" id="ARBA00022729"/>
    </source>
</evidence>
<feature type="chain" id="PRO_5015538552" description="chitinase" evidence="13">
    <location>
        <begin position="24"/>
        <end position="443"/>
    </location>
</feature>
<dbReference type="GO" id="GO:0008843">
    <property type="term" value="F:endochitinase activity"/>
    <property type="evidence" value="ECO:0007669"/>
    <property type="project" value="UniProtKB-EC"/>
</dbReference>
<comment type="catalytic activity">
    <reaction evidence="1">
        <text>Random endo-hydrolysis of N-acetyl-beta-D-glucosaminide (1-&gt;4)-beta-linkages in chitin and chitodextrins.</text>
        <dbReference type="EC" id="3.2.1.14"/>
    </reaction>
</comment>
<proteinExistence type="inferred from homology"/>
<dbReference type="PANTHER" id="PTHR11177">
    <property type="entry name" value="CHITINASE"/>
    <property type="match status" value="1"/>
</dbReference>
<comment type="subcellular location">
    <subcellularLocation>
        <location evidence="2">Secreted</location>
    </subcellularLocation>
</comment>
<evidence type="ECO:0000256" key="12">
    <source>
        <dbReference type="RuleBase" id="RU000489"/>
    </source>
</evidence>
<dbReference type="GO" id="GO:0006032">
    <property type="term" value="P:chitin catabolic process"/>
    <property type="evidence" value="ECO:0007669"/>
    <property type="project" value="UniProtKB-KW"/>
</dbReference>
<dbReference type="InterPro" id="IPR001579">
    <property type="entry name" value="Glyco_hydro_18_chit_AS"/>
</dbReference>
<dbReference type="GO" id="GO:0000272">
    <property type="term" value="P:polysaccharide catabolic process"/>
    <property type="evidence" value="ECO:0007669"/>
    <property type="project" value="UniProtKB-KW"/>
</dbReference>
<dbReference type="Proteomes" id="UP000245956">
    <property type="component" value="Unassembled WGS sequence"/>
</dbReference>
<evidence type="ECO:0000256" key="11">
    <source>
        <dbReference type="ARBA" id="ARBA00023326"/>
    </source>
</evidence>
<dbReference type="FunFam" id="3.20.20.80:FF:000075">
    <property type="entry name" value="Sporulation-specific chitinase"/>
    <property type="match status" value="1"/>
</dbReference>
<evidence type="ECO:0000256" key="13">
    <source>
        <dbReference type="SAM" id="SignalP"/>
    </source>
</evidence>
<evidence type="ECO:0000256" key="2">
    <source>
        <dbReference type="ARBA" id="ARBA00004613"/>
    </source>
</evidence>
<keyword evidence="11" id="KW-0624">Polysaccharide degradation</keyword>
<dbReference type="InterPro" id="IPR029070">
    <property type="entry name" value="Chitinase_insertion_sf"/>
</dbReference>
<name>A0A2U3DPY9_PURLI</name>
<dbReference type="InterPro" id="IPR001223">
    <property type="entry name" value="Glyco_hydro18_cat"/>
</dbReference>
<evidence type="ECO:0000256" key="9">
    <source>
        <dbReference type="ARBA" id="ARBA00023277"/>
    </source>
</evidence>
<feature type="domain" description="GH18" evidence="14">
    <location>
        <begin position="42"/>
        <end position="421"/>
    </location>
</feature>
<dbReference type="Pfam" id="PF00704">
    <property type="entry name" value="Glyco_hydro_18"/>
    <property type="match status" value="1"/>
</dbReference>
<reference evidence="15 16" key="1">
    <citation type="journal article" date="2016" name="Front. Microbiol.">
        <title>Genome and transcriptome sequences reveal the specific parasitism of the nematophagous Purpureocillium lilacinum 36-1.</title>
        <authorList>
            <person name="Xie J."/>
            <person name="Li S."/>
            <person name="Mo C."/>
            <person name="Xiao X."/>
            <person name="Peng D."/>
            <person name="Wang G."/>
            <person name="Xiao Y."/>
        </authorList>
    </citation>
    <scope>NUCLEOTIDE SEQUENCE [LARGE SCALE GENOMIC DNA]</scope>
    <source>
        <strain evidence="15 16">36-1</strain>
    </source>
</reference>
<feature type="signal peptide" evidence="13">
    <location>
        <begin position="1"/>
        <end position="23"/>
    </location>
</feature>
<keyword evidence="10 12" id="KW-0326">Glycosidase</keyword>
<dbReference type="CDD" id="cd06548">
    <property type="entry name" value="GH18_chitinase"/>
    <property type="match status" value="1"/>
</dbReference>
<keyword evidence="5" id="KW-0964">Secreted</keyword>
<keyword evidence="8" id="KW-0146">Chitin degradation</keyword>
<dbReference type="PROSITE" id="PS51910">
    <property type="entry name" value="GH18_2"/>
    <property type="match status" value="1"/>
</dbReference>
<dbReference type="EMBL" id="LCWV01000071">
    <property type="protein sequence ID" value="PWI64320.1"/>
    <property type="molecule type" value="Genomic_DNA"/>
</dbReference>
<evidence type="ECO:0000256" key="1">
    <source>
        <dbReference type="ARBA" id="ARBA00000822"/>
    </source>
</evidence>
<dbReference type="Gene3D" id="3.10.50.10">
    <property type="match status" value="1"/>
</dbReference>
<dbReference type="FunFam" id="3.10.50.10:FF:000005">
    <property type="entry name" value="Endochitinase B1"/>
    <property type="match status" value="1"/>
</dbReference>
<dbReference type="GO" id="GO:0005576">
    <property type="term" value="C:extracellular region"/>
    <property type="evidence" value="ECO:0007669"/>
    <property type="project" value="UniProtKB-SubCell"/>
</dbReference>
<comment type="similarity">
    <text evidence="3">Belongs to the glycosyl hydrolase 18 family. Chitinase class V subfamily.</text>
</comment>
<dbReference type="InterPro" id="IPR050314">
    <property type="entry name" value="Glycosyl_Hydrlase_18"/>
</dbReference>
<evidence type="ECO:0000313" key="15">
    <source>
        <dbReference type="EMBL" id="PWI64320.1"/>
    </source>
</evidence>
<accession>A0A2U3DPY9</accession>
<evidence type="ECO:0000256" key="7">
    <source>
        <dbReference type="ARBA" id="ARBA00022801"/>
    </source>
</evidence>
<gene>
    <name evidence="15" type="ORF">PCL_11263</name>
</gene>
<evidence type="ECO:0000256" key="3">
    <source>
        <dbReference type="ARBA" id="ARBA00008682"/>
    </source>
</evidence>
<evidence type="ECO:0000313" key="16">
    <source>
        <dbReference type="Proteomes" id="UP000245956"/>
    </source>
</evidence>
<dbReference type="InterPro" id="IPR017853">
    <property type="entry name" value="GH"/>
</dbReference>
<keyword evidence="9" id="KW-0119">Carbohydrate metabolism</keyword>
<comment type="caution">
    <text evidence="15">The sequence shown here is derived from an EMBL/GenBank/DDBJ whole genome shotgun (WGS) entry which is preliminary data.</text>
</comment>
<dbReference type="PROSITE" id="PS01095">
    <property type="entry name" value="GH18_1"/>
    <property type="match status" value="1"/>
</dbReference>
<dbReference type="EC" id="3.2.1.14" evidence="4"/>